<sequence>MSAKVLSSRETATTTTNSNINVIGVDTVREALEQVFGILGSLQSQLGSDNTREPINKIHSEKAAVVGMQWYVEKCNALDEMTRKYRVKCQEYEQLLTRYNRLQSRKLENNSRQCRQQSGVQSGSYSAAAVGTARVATFDDIDEIEERMQAPGSARAKRTSTGLLVSPVRGGCRGGANAFRPATNVAAVAKATAASLAVAEEGTPTKRAKPSLFDGGDITDSFSSPPKPIRPAASSTDVTEKPAVAKKMPMVLVHSSQETQLDFSDPCFANEHAVKLCPDSDEEDSDGDRDKVMWTSPVRQQSSKPAAFLLAERERESSDSDCDSDARRQRQRLLEASGICDECKRFYSVPDLALPKSADLSLLCAHNRSSSKSGKGKGKDLGGLKNSVDQTPLSHGSNSGGRSSSRKQTPKSEQRLQSTPDYFWDISFFPDIKTAGPELLRKNRK</sequence>
<reference evidence="2" key="1">
    <citation type="submission" date="2022-07" db="EMBL/GenBank/DDBJ databases">
        <title>Phylogenomic reconstructions and comparative analyses of Kickxellomycotina fungi.</title>
        <authorList>
            <person name="Reynolds N.K."/>
            <person name="Stajich J.E."/>
            <person name="Barry K."/>
            <person name="Grigoriev I.V."/>
            <person name="Crous P."/>
            <person name="Smith M.E."/>
        </authorList>
    </citation>
    <scope>NUCLEOTIDE SEQUENCE</scope>
    <source>
        <strain evidence="2">NBRC 105413</strain>
    </source>
</reference>
<dbReference type="EMBL" id="JANBOH010000392">
    <property type="protein sequence ID" value="KAJ1642483.1"/>
    <property type="molecule type" value="Genomic_DNA"/>
</dbReference>
<dbReference type="Proteomes" id="UP001145021">
    <property type="component" value="Unassembled WGS sequence"/>
</dbReference>
<evidence type="ECO:0000313" key="2">
    <source>
        <dbReference type="EMBL" id="KAJ1642483.1"/>
    </source>
</evidence>
<comment type="caution">
    <text evidence="2">The sequence shown here is derived from an EMBL/GenBank/DDBJ whole genome shotgun (WGS) entry which is preliminary data.</text>
</comment>
<accession>A0A9W7XGS2</accession>
<feature type="compositionally biased region" description="Low complexity" evidence="1">
    <location>
        <begin position="394"/>
        <end position="403"/>
    </location>
</feature>
<organism evidence="2 3">
    <name type="scientific">Coemansia asiatica</name>
    <dbReference type="NCBI Taxonomy" id="1052880"/>
    <lineage>
        <taxon>Eukaryota</taxon>
        <taxon>Fungi</taxon>
        <taxon>Fungi incertae sedis</taxon>
        <taxon>Zoopagomycota</taxon>
        <taxon>Kickxellomycotina</taxon>
        <taxon>Kickxellomycetes</taxon>
        <taxon>Kickxellales</taxon>
        <taxon>Kickxellaceae</taxon>
        <taxon>Coemansia</taxon>
    </lineage>
</organism>
<proteinExistence type="predicted"/>
<gene>
    <name evidence="2" type="ORF">LPJ64_005671</name>
</gene>
<feature type="region of interest" description="Disordered" evidence="1">
    <location>
        <begin position="206"/>
        <end position="241"/>
    </location>
</feature>
<feature type="region of interest" description="Disordered" evidence="1">
    <location>
        <begin position="367"/>
        <end position="417"/>
    </location>
</feature>
<protein>
    <submittedName>
        <fullName evidence="2">Uncharacterized protein</fullName>
    </submittedName>
</protein>
<keyword evidence="3" id="KW-1185">Reference proteome</keyword>
<evidence type="ECO:0000256" key="1">
    <source>
        <dbReference type="SAM" id="MobiDB-lite"/>
    </source>
</evidence>
<name>A0A9W7XGS2_9FUNG</name>
<evidence type="ECO:0000313" key="3">
    <source>
        <dbReference type="Proteomes" id="UP001145021"/>
    </source>
</evidence>
<feature type="region of interest" description="Disordered" evidence="1">
    <location>
        <begin position="278"/>
        <end position="305"/>
    </location>
</feature>
<dbReference type="AlphaFoldDB" id="A0A9W7XGS2"/>